<evidence type="ECO:0000256" key="2">
    <source>
        <dbReference type="ARBA" id="ARBA00023012"/>
    </source>
</evidence>
<feature type="domain" description="Response regulatory" evidence="5">
    <location>
        <begin position="1"/>
        <end position="74"/>
    </location>
</feature>
<dbReference type="AlphaFoldDB" id="A0A1J0EQ79"/>
<evidence type="ECO:0000256" key="3">
    <source>
        <dbReference type="PROSITE-ProRule" id="PRU00110"/>
    </source>
</evidence>
<dbReference type="CDD" id="cd17546">
    <property type="entry name" value="REC_hyHK_CKI1_RcsC-like"/>
    <property type="match status" value="1"/>
</dbReference>
<dbReference type="SUPFAM" id="SSF47226">
    <property type="entry name" value="Histidine-containing phosphotransfer domain, HPT domain"/>
    <property type="match status" value="1"/>
</dbReference>
<proteinExistence type="predicted"/>
<dbReference type="InterPro" id="IPR008207">
    <property type="entry name" value="Sig_transdc_His_kin_Hpt_dom"/>
</dbReference>
<dbReference type="Pfam" id="PF00072">
    <property type="entry name" value="Response_reg"/>
    <property type="match status" value="1"/>
</dbReference>
<name>A0A1J0EQ79_9PSED</name>
<feature type="domain" description="HPt" evidence="6">
    <location>
        <begin position="94"/>
        <end position="192"/>
    </location>
</feature>
<organism evidence="7 8">
    <name type="scientific">Pseudomonas frederiksbergensis</name>
    <dbReference type="NCBI Taxonomy" id="104087"/>
    <lineage>
        <taxon>Bacteria</taxon>
        <taxon>Pseudomonadati</taxon>
        <taxon>Pseudomonadota</taxon>
        <taxon>Gammaproteobacteria</taxon>
        <taxon>Pseudomonadales</taxon>
        <taxon>Pseudomonadaceae</taxon>
        <taxon>Pseudomonas</taxon>
    </lineage>
</organism>
<accession>A0A1J0EQ79</accession>
<evidence type="ECO:0008006" key="9">
    <source>
        <dbReference type="Google" id="ProtNLM"/>
    </source>
</evidence>
<dbReference type="CDD" id="cd00088">
    <property type="entry name" value="HPT"/>
    <property type="match status" value="1"/>
</dbReference>
<dbReference type="Gene3D" id="1.20.120.160">
    <property type="entry name" value="HPT domain"/>
    <property type="match status" value="1"/>
</dbReference>
<dbReference type="Pfam" id="PF01627">
    <property type="entry name" value="Hpt"/>
    <property type="match status" value="1"/>
</dbReference>
<dbReference type="Gene3D" id="3.40.50.2300">
    <property type="match status" value="1"/>
</dbReference>
<dbReference type="PROSITE" id="PS50110">
    <property type="entry name" value="RESPONSE_REGULATORY"/>
    <property type="match status" value="1"/>
</dbReference>
<evidence type="ECO:0000313" key="8">
    <source>
        <dbReference type="Proteomes" id="UP000182567"/>
    </source>
</evidence>
<dbReference type="InterPro" id="IPR050956">
    <property type="entry name" value="2C_system_His_kinase"/>
</dbReference>
<evidence type="ECO:0000256" key="1">
    <source>
        <dbReference type="ARBA" id="ARBA00022553"/>
    </source>
</evidence>
<keyword evidence="1 4" id="KW-0597">Phosphoprotein</keyword>
<dbReference type="InterPro" id="IPR036641">
    <property type="entry name" value="HPT_dom_sf"/>
</dbReference>
<dbReference type="PROSITE" id="PS50894">
    <property type="entry name" value="HPT"/>
    <property type="match status" value="1"/>
</dbReference>
<dbReference type="PANTHER" id="PTHR43719:SF28">
    <property type="entry name" value="PEROXIDE STRESS-ACTIVATED HISTIDINE KINASE MAK1-RELATED"/>
    <property type="match status" value="1"/>
</dbReference>
<dbReference type="GO" id="GO:0000160">
    <property type="term" value="P:phosphorelay signal transduction system"/>
    <property type="evidence" value="ECO:0007669"/>
    <property type="project" value="UniProtKB-KW"/>
</dbReference>
<evidence type="ECO:0000259" key="6">
    <source>
        <dbReference type="PROSITE" id="PS50894"/>
    </source>
</evidence>
<sequence length="195" mass="21900">MIADCNMPLMNGYELTRAIRQTEHDEQRPPCTVLGFTANAQPEEKQRCLQAGMNDCLFKPIGLTTLSQRLEALKPIIDDQTFNVDGLQLLTGGDPKLVQRLLVELLNSNRLDRQELLALPPANGPQAFIDMAHKIKGAARIVQASRLIDGCEALERLCHEDFCLDQLEARSKGLEHAMLELEQALQRQIRHHSNV</sequence>
<dbReference type="InterPro" id="IPR001789">
    <property type="entry name" value="Sig_transdc_resp-reg_receiver"/>
</dbReference>
<dbReference type="InterPro" id="IPR011006">
    <property type="entry name" value="CheY-like_superfamily"/>
</dbReference>
<dbReference type="Proteomes" id="UP000182567">
    <property type="component" value="Chromosome"/>
</dbReference>
<feature type="modified residue" description="Phosphohistidine" evidence="3">
    <location>
        <position position="133"/>
    </location>
</feature>
<keyword evidence="2" id="KW-0902">Two-component regulatory system</keyword>
<feature type="modified residue" description="4-aspartylphosphate" evidence="4">
    <location>
        <position position="4"/>
    </location>
</feature>
<gene>
    <name evidence="7" type="ORF">BLL42_22230</name>
</gene>
<dbReference type="GO" id="GO:0004672">
    <property type="term" value="F:protein kinase activity"/>
    <property type="evidence" value="ECO:0007669"/>
    <property type="project" value="UniProtKB-ARBA"/>
</dbReference>
<evidence type="ECO:0000256" key="4">
    <source>
        <dbReference type="PROSITE-ProRule" id="PRU00169"/>
    </source>
</evidence>
<reference evidence="8" key="1">
    <citation type="submission" date="2016-10" db="EMBL/GenBank/DDBJ databases">
        <title>Pseudomonas frederiksbergensis ERGS4:02 complete genome.</title>
        <authorList>
            <person name="Kumar R."/>
            <person name="Acharya V."/>
            <person name="Singh D."/>
        </authorList>
    </citation>
    <scope>NUCLEOTIDE SEQUENCE [LARGE SCALE GENOMIC DNA]</scope>
    <source>
        <strain evidence="8">ERGS4:02</strain>
    </source>
</reference>
<evidence type="ECO:0000313" key="7">
    <source>
        <dbReference type="EMBL" id="APC18306.1"/>
    </source>
</evidence>
<protein>
    <recommendedName>
        <fullName evidence="9">Histidine kinase</fullName>
    </recommendedName>
</protein>
<dbReference type="EMBL" id="CP017886">
    <property type="protein sequence ID" value="APC18306.1"/>
    <property type="molecule type" value="Genomic_DNA"/>
</dbReference>
<evidence type="ECO:0000259" key="5">
    <source>
        <dbReference type="PROSITE" id="PS50110"/>
    </source>
</evidence>
<dbReference type="PANTHER" id="PTHR43719">
    <property type="entry name" value="TWO-COMPONENT HISTIDINE KINASE"/>
    <property type="match status" value="1"/>
</dbReference>
<dbReference type="SUPFAM" id="SSF52172">
    <property type="entry name" value="CheY-like"/>
    <property type="match status" value="1"/>
</dbReference>